<name>A0A813INE0_POLGL</name>
<evidence type="ECO:0000313" key="4">
    <source>
        <dbReference type="Proteomes" id="UP000626109"/>
    </source>
</evidence>
<accession>A0A813INE0</accession>
<evidence type="ECO:0000313" key="3">
    <source>
        <dbReference type="EMBL" id="CAE8652196.1"/>
    </source>
</evidence>
<dbReference type="AlphaFoldDB" id="A0A813INE0"/>
<dbReference type="EMBL" id="CAJNNW010010531">
    <property type="protein sequence ID" value="CAE8652196.1"/>
    <property type="molecule type" value="Genomic_DNA"/>
</dbReference>
<proteinExistence type="predicted"/>
<feature type="transmembrane region" description="Helical" evidence="2">
    <location>
        <begin position="502"/>
        <end position="525"/>
    </location>
</feature>
<feature type="region of interest" description="Disordered" evidence="1">
    <location>
        <begin position="566"/>
        <end position="593"/>
    </location>
</feature>
<feature type="transmembrane region" description="Helical" evidence="2">
    <location>
        <begin position="531"/>
        <end position="553"/>
    </location>
</feature>
<evidence type="ECO:0000256" key="2">
    <source>
        <dbReference type="SAM" id="Phobius"/>
    </source>
</evidence>
<feature type="transmembrane region" description="Helical" evidence="2">
    <location>
        <begin position="135"/>
        <end position="155"/>
    </location>
</feature>
<keyword evidence="2" id="KW-1133">Transmembrane helix</keyword>
<keyword evidence="2" id="KW-0472">Membrane</keyword>
<keyword evidence="2" id="KW-0812">Transmembrane</keyword>
<feature type="transmembrane region" description="Helical" evidence="2">
    <location>
        <begin position="86"/>
        <end position="115"/>
    </location>
</feature>
<reference evidence="3" key="1">
    <citation type="submission" date="2021-02" db="EMBL/GenBank/DDBJ databases">
        <authorList>
            <person name="Dougan E. K."/>
            <person name="Rhodes N."/>
            <person name="Thang M."/>
            <person name="Chan C."/>
        </authorList>
    </citation>
    <scope>NUCLEOTIDE SEQUENCE</scope>
</reference>
<dbReference type="Gene3D" id="3.40.50.10140">
    <property type="entry name" value="Toll/interleukin-1 receptor homology (TIR) domain"/>
    <property type="match status" value="1"/>
</dbReference>
<feature type="transmembrane region" description="Helical" evidence="2">
    <location>
        <begin position="292"/>
        <end position="315"/>
    </location>
</feature>
<dbReference type="InterPro" id="IPR035897">
    <property type="entry name" value="Toll_tir_struct_dom_sf"/>
</dbReference>
<comment type="caution">
    <text evidence="3">The sequence shown here is derived from an EMBL/GenBank/DDBJ whole genome shotgun (WGS) entry which is preliminary data.</text>
</comment>
<organism evidence="3 4">
    <name type="scientific">Polarella glacialis</name>
    <name type="common">Dinoflagellate</name>
    <dbReference type="NCBI Taxonomy" id="89957"/>
    <lineage>
        <taxon>Eukaryota</taxon>
        <taxon>Sar</taxon>
        <taxon>Alveolata</taxon>
        <taxon>Dinophyceae</taxon>
        <taxon>Suessiales</taxon>
        <taxon>Suessiaceae</taxon>
        <taxon>Polarella</taxon>
    </lineage>
</organism>
<gene>
    <name evidence="3" type="ORF">PGLA2088_LOCUS9518</name>
</gene>
<feature type="transmembrane region" description="Helical" evidence="2">
    <location>
        <begin position="327"/>
        <end position="347"/>
    </location>
</feature>
<evidence type="ECO:0000256" key="1">
    <source>
        <dbReference type="SAM" id="MobiDB-lite"/>
    </source>
</evidence>
<dbReference type="Proteomes" id="UP000626109">
    <property type="component" value="Unassembled WGS sequence"/>
</dbReference>
<sequence>MAIARTSSDMCLHDRTRTALHSLQHPGSRIHQRGVSLKTVMDFGGRHFGSNAGEKDHDALSFPTDKYNIFISHTWRTGRIAKYAALLYYTSLFPALCAGLAASILAFALQVNGILPPFGLIEDYRTADFPEPVPGSLWCIVMGGCTCFATLIMWARLVDLAESTRGTKVSYFFDRLCINQSDAELKQAGIDSIGAYLRNSDSMLVLWAPEYFTRLWCVFELAVFLEKSTNAEFKSLLQNSHAEMMQASMGAMLDLRRNSSATEINNDETVRARIAVATIAQRTRNEIHDRKLMIIPVQMGVLCIAGLVVGYVASVLTRAIEFLDPGLVAPASSLAFFGGCVAISHLCRRYSQDLLELNKLIAQFTVSQADCNFPQDREFIKAVITYLYSETLSEIDGIAAFEYVLRSRVQQNVDKILGSRLRVPWRLTLTGMFLQTIHSLDVVAGLLIRSHGAEYTANAGIPARQAARSFAHVCLVPAFIQCAIATSCLLPELKSKLAEFAANAMFVFVMSGFGFCVLFVAGQIYEMPTLMSVPLNLTFGLIVISGQACCNYVSCRFSFRMHGGPNSNQEAGQEASQECNQEPGEHESTEETLWDEGDCEHALEPREPQGATYMNIMAQQPKADEPSLTAMQEAISLGNVMARLDVADMKTDTAGGVCCF</sequence>
<feature type="compositionally biased region" description="Polar residues" evidence="1">
    <location>
        <begin position="566"/>
        <end position="580"/>
    </location>
</feature>
<protein>
    <submittedName>
        <fullName evidence="3">Uncharacterized protein</fullName>
    </submittedName>
</protein>